<evidence type="ECO:0000256" key="4">
    <source>
        <dbReference type="ARBA" id="ARBA00022798"/>
    </source>
</evidence>
<feature type="transmembrane region" description="Helical" evidence="8">
    <location>
        <begin position="6"/>
        <end position="28"/>
    </location>
</feature>
<keyword evidence="12" id="KW-1185">Reference proteome</keyword>
<evidence type="ECO:0000256" key="7">
    <source>
        <dbReference type="SAM" id="MobiDB-lite"/>
    </source>
</evidence>
<comment type="similarity">
    <text evidence="2">Belongs to the FAD-dependent glycerol-3-phosphate dehydrogenase family.</text>
</comment>
<dbReference type="Gene3D" id="3.30.9.10">
    <property type="entry name" value="D-Amino Acid Oxidase, subunit A, domain 2"/>
    <property type="match status" value="1"/>
</dbReference>
<protein>
    <submittedName>
        <fullName evidence="11">FAD-dependent oxidoreductase</fullName>
    </submittedName>
</protein>
<dbReference type="SUPFAM" id="SSF51905">
    <property type="entry name" value="FAD/NAD(P)-binding domain"/>
    <property type="match status" value="1"/>
</dbReference>
<evidence type="ECO:0000259" key="10">
    <source>
        <dbReference type="Pfam" id="PF16901"/>
    </source>
</evidence>
<keyword evidence="4" id="KW-0319">Glycerol metabolism</keyword>
<evidence type="ECO:0000256" key="5">
    <source>
        <dbReference type="ARBA" id="ARBA00022827"/>
    </source>
</evidence>
<organism evidence="11 12">
    <name type="scientific">Duganella guangzhouensis</name>
    <dbReference type="NCBI Taxonomy" id="2666084"/>
    <lineage>
        <taxon>Bacteria</taxon>
        <taxon>Pseudomonadati</taxon>
        <taxon>Pseudomonadota</taxon>
        <taxon>Betaproteobacteria</taxon>
        <taxon>Burkholderiales</taxon>
        <taxon>Oxalobacteraceae</taxon>
        <taxon>Telluria group</taxon>
        <taxon>Duganella</taxon>
    </lineage>
</organism>
<keyword evidence="5" id="KW-0274">FAD</keyword>
<dbReference type="InterPro" id="IPR038299">
    <property type="entry name" value="DAO_C_sf"/>
</dbReference>
<dbReference type="Pfam" id="PF01266">
    <property type="entry name" value="DAO"/>
    <property type="match status" value="1"/>
</dbReference>
<gene>
    <name evidence="11" type="ORF">GJ699_29035</name>
</gene>
<keyword evidence="6" id="KW-0560">Oxidoreductase</keyword>
<evidence type="ECO:0000256" key="3">
    <source>
        <dbReference type="ARBA" id="ARBA00022630"/>
    </source>
</evidence>
<keyword evidence="8" id="KW-0472">Membrane</keyword>
<dbReference type="Gene3D" id="3.50.50.60">
    <property type="entry name" value="FAD/NAD(P)-binding domain"/>
    <property type="match status" value="1"/>
</dbReference>
<dbReference type="Gene3D" id="1.10.8.870">
    <property type="entry name" value="Alpha-glycerophosphate oxidase, cap domain"/>
    <property type="match status" value="1"/>
</dbReference>
<feature type="domain" description="Alpha-glycerophosphate oxidase C-terminal" evidence="10">
    <location>
        <begin position="437"/>
        <end position="532"/>
    </location>
</feature>
<dbReference type="RefSeq" id="WP_154382916.1">
    <property type="nucleotide sequence ID" value="NZ_WKJK01000022.1"/>
</dbReference>
<dbReference type="GO" id="GO:0006071">
    <property type="term" value="P:glycerol metabolic process"/>
    <property type="evidence" value="ECO:0007669"/>
    <property type="project" value="UniProtKB-KW"/>
</dbReference>
<dbReference type="GO" id="GO:0046168">
    <property type="term" value="P:glycerol-3-phosphate catabolic process"/>
    <property type="evidence" value="ECO:0007669"/>
    <property type="project" value="TreeGrafter"/>
</dbReference>
<keyword evidence="8" id="KW-1133">Transmembrane helix</keyword>
<name>A0A6I2L8M4_9BURK</name>
<dbReference type="InterPro" id="IPR031656">
    <property type="entry name" value="DAO_C"/>
</dbReference>
<feature type="region of interest" description="Disordered" evidence="7">
    <location>
        <begin position="243"/>
        <end position="266"/>
    </location>
</feature>
<evidence type="ECO:0000313" key="12">
    <source>
        <dbReference type="Proteomes" id="UP000433309"/>
    </source>
</evidence>
<dbReference type="GO" id="GO:0004368">
    <property type="term" value="F:glycerol-3-phosphate dehydrogenase (quinone) activity"/>
    <property type="evidence" value="ECO:0007669"/>
    <property type="project" value="InterPro"/>
</dbReference>
<dbReference type="Pfam" id="PF16901">
    <property type="entry name" value="DAO_C"/>
    <property type="match status" value="1"/>
</dbReference>
<dbReference type="PANTHER" id="PTHR11985">
    <property type="entry name" value="GLYCEROL-3-PHOSPHATE DEHYDROGENASE"/>
    <property type="match status" value="1"/>
</dbReference>
<dbReference type="InterPro" id="IPR000447">
    <property type="entry name" value="G3P_DH_FAD-dep"/>
</dbReference>
<reference evidence="11 12" key="1">
    <citation type="submission" date="2019-11" db="EMBL/GenBank/DDBJ databases">
        <title>Novel species isolated from a subtropical stream in China.</title>
        <authorList>
            <person name="Lu H."/>
        </authorList>
    </citation>
    <scope>NUCLEOTIDE SEQUENCE [LARGE SCALE GENOMIC DNA]</scope>
    <source>
        <strain evidence="11 12">FT80W</strain>
    </source>
</reference>
<evidence type="ECO:0000256" key="1">
    <source>
        <dbReference type="ARBA" id="ARBA00001974"/>
    </source>
</evidence>
<sequence>MNARAGMLAGAWDLVVIGGGITGAGILLEAARRGLRVLLVEQRDFAWGTSSRSSKLVHGGLRYLKQGQFALTRESVHEREHLLRQAAGLVEPQSFAFGDYVGRKPGRRAFLAGLAIYDRMAGQHGRHYFSRDEFAALAPNVATEGLQGGMVYTDAKTDDARLVLRVLQEARAHGAVALNYMAVEALLRDGATSPGGVEADSDMRGEGSVCGVSLRDGLSDEEYEVRARLVINATGAWADQLRAQTGPRSASAATSPGGVQASRQSLPQRLRPLRGSHLLLPAWRLPLAQAISLMHPADGRPVFAYPWEGVTLVGTTDVDHGADLSREAAITRAECDYLMAALHTQFPQLHLNDADIIATYAGVRPVIDSGKADPSKETRDHALWLEDGLLTVTGGKLTTFRVIALDTLKLAATRLPELRERLTPQAVFARTPKLRYTPELPPGQAQRLQGRYGAQAQALVGTAQAGELACIPGTETLWVQLRWAARHEDVCKLEDLLLRRTRIGIQLRGGGADILPRIRDICQPELGWSDQRWDDEQAAYQTLWQSHYSLPTK</sequence>
<dbReference type="PANTHER" id="PTHR11985:SF35">
    <property type="entry name" value="ANAEROBIC GLYCEROL-3-PHOSPHATE DEHYDROGENASE SUBUNIT A"/>
    <property type="match status" value="1"/>
</dbReference>
<feature type="domain" description="FAD dependent oxidoreductase" evidence="9">
    <location>
        <begin position="13"/>
        <end position="374"/>
    </location>
</feature>
<comment type="cofactor">
    <cofactor evidence="1">
        <name>FAD</name>
        <dbReference type="ChEBI" id="CHEBI:57692"/>
    </cofactor>
</comment>
<evidence type="ECO:0000256" key="8">
    <source>
        <dbReference type="SAM" id="Phobius"/>
    </source>
</evidence>
<evidence type="ECO:0000256" key="2">
    <source>
        <dbReference type="ARBA" id="ARBA00007330"/>
    </source>
</evidence>
<proteinExistence type="inferred from homology"/>
<evidence type="ECO:0000259" key="9">
    <source>
        <dbReference type="Pfam" id="PF01266"/>
    </source>
</evidence>
<dbReference type="InterPro" id="IPR006076">
    <property type="entry name" value="FAD-dep_OxRdtase"/>
</dbReference>
<evidence type="ECO:0000256" key="6">
    <source>
        <dbReference type="ARBA" id="ARBA00023002"/>
    </source>
</evidence>
<dbReference type="InterPro" id="IPR036188">
    <property type="entry name" value="FAD/NAD-bd_sf"/>
</dbReference>
<feature type="compositionally biased region" description="Polar residues" evidence="7">
    <location>
        <begin position="243"/>
        <end position="254"/>
    </location>
</feature>
<keyword evidence="8" id="KW-0812">Transmembrane</keyword>
<evidence type="ECO:0000313" key="11">
    <source>
        <dbReference type="EMBL" id="MRW94042.1"/>
    </source>
</evidence>
<keyword evidence="3" id="KW-0285">Flavoprotein</keyword>
<dbReference type="PRINTS" id="PR01001">
    <property type="entry name" value="FADG3PDH"/>
</dbReference>
<dbReference type="AlphaFoldDB" id="A0A6I2L8M4"/>
<dbReference type="EMBL" id="WKJK01000022">
    <property type="protein sequence ID" value="MRW94042.1"/>
    <property type="molecule type" value="Genomic_DNA"/>
</dbReference>
<comment type="caution">
    <text evidence="11">The sequence shown here is derived from an EMBL/GenBank/DDBJ whole genome shotgun (WGS) entry which is preliminary data.</text>
</comment>
<dbReference type="Proteomes" id="UP000433309">
    <property type="component" value="Unassembled WGS sequence"/>
</dbReference>
<accession>A0A6I2L8M4</accession>